<dbReference type="PIR" id="T25395">
    <property type="entry name" value="T25395"/>
</dbReference>
<evidence type="ECO:0000313" key="5">
    <source>
        <dbReference type="WormBase" id="T28A8.6"/>
    </source>
</evidence>
<dbReference type="STRING" id="6239.T28A8.6.1"/>
<organism evidence="3 4">
    <name type="scientific">Caenorhabditis elegans</name>
    <dbReference type="NCBI Taxonomy" id="6239"/>
    <lineage>
        <taxon>Eukaryota</taxon>
        <taxon>Metazoa</taxon>
        <taxon>Ecdysozoa</taxon>
        <taxon>Nematoda</taxon>
        <taxon>Chromadorea</taxon>
        <taxon>Rhabditida</taxon>
        <taxon>Rhabditina</taxon>
        <taxon>Rhabditomorpha</taxon>
        <taxon>Rhabditoidea</taxon>
        <taxon>Rhabditidae</taxon>
        <taxon>Peloderinae</taxon>
        <taxon>Caenorhabditis</taxon>
    </lineage>
</organism>
<dbReference type="InParanoid" id="Q9XU04"/>
<dbReference type="RefSeq" id="NP_499792.1">
    <property type="nucleotide sequence ID" value="NM_067391.5"/>
</dbReference>
<name>Q9XU04_CAEEL</name>
<accession>Q9XU04</accession>
<proteinExistence type="predicted"/>
<feature type="compositionally biased region" description="Basic and acidic residues" evidence="1">
    <location>
        <begin position="252"/>
        <end position="267"/>
    </location>
</feature>
<dbReference type="InterPro" id="IPR006570">
    <property type="entry name" value="SPK_dom"/>
</dbReference>
<dbReference type="WormBase" id="T28A8.6">
    <property type="protein sequence ID" value="CE18977"/>
    <property type="gene ID" value="WBGene00012112"/>
</dbReference>
<keyword evidence="4" id="KW-1185">Reference proteome</keyword>
<dbReference type="GeneID" id="176780"/>
<dbReference type="SMART" id="SM00583">
    <property type="entry name" value="SPK"/>
    <property type="match status" value="2"/>
</dbReference>
<dbReference type="Proteomes" id="UP000001940">
    <property type="component" value="Chromosome III"/>
</dbReference>
<dbReference type="PaxDb" id="6239-T28A8.6"/>
<feature type="domain" description="SPK" evidence="2">
    <location>
        <begin position="7"/>
        <end position="118"/>
    </location>
</feature>
<protein>
    <submittedName>
        <fullName evidence="3">SPK domain-containing protein</fullName>
    </submittedName>
</protein>
<dbReference type="PhylomeDB" id="Q9XU04"/>
<dbReference type="FunCoup" id="Q9XU04">
    <property type="interactions" value="1353"/>
</dbReference>
<evidence type="ECO:0000313" key="3">
    <source>
        <dbReference type="EMBL" id="CAB07289.1"/>
    </source>
</evidence>
<evidence type="ECO:0000259" key="2">
    <source>
        <dbReference type="SMART" id="SM00583"/>
    </source>
</evidence>
<dbReference type="PANTHER" id="PTHR23362">
    <property type="entry name" value="L-PLASTIN-RELATED"/>
    <property type="match status" value="1"/>
</dbReference>
<dbReference type="HOGENOM" id="CLU_032754_0_0_1"/>
<evidence type="ECO:0000313" key="4">
    <source>
        <dbReference type="Proteomes" id="UP000001940"/>
    </source>
</evidence>
<dbReference type="Pfam" id="PF04435">
    <property type="entry name" value="SPK"/>
    <property type="match status" value="2"/>
</dbReference>
<dbReference type="InterPro" id="IPR053315">
    <property type="entry name" value="Peptidase_C14A"/>
</dbReference>
<gene>
    <name evidence="3" type="ORF">CELE_T28A8.6</name>
    <name evidence="3 5" type="ORF">T28A8.6</name>
</gene>
<dbReference type="AlphaFoldDB" id="Q9XU04"/>
<evidence type="ECO:0000256" key="1">
    <source>
        <dbReference type="SAM" id="MobiDB-lite"/>
    </source>
</evidence>
<dbReference type="Bgee" id="WBGene00012112">
    <property type="expression patterns" value="Expressed in germ line (C elegans) and 4 other cell types or tissues"/>
</dbReference>
<dbReference type="PANTHER" id="PTHR23362:SF0">
    <property type="entry name" value="CALPONIN-HOMOLOGY (CH) DOMAIN-CONTAINING PROTEIN-RELATED"/>
    <property type="match status" value="1"/>
</dbReference>
<sequence length="627" mass="71794">MVLKEADSKRFMKFLVNQTKGAVKPLVPTTVFRKFAKLKGSELGATAYANRFENYLVPNMDKMNEYSIELRIRVMFGMSAKVSNDFLEQIKTTGTVQVDELGRICKYTSDEGNLSLEGIHCKSSEAVRKRSTNATLSADFVRLMTFLTEKTKDSIKPLVASKVFAEFSENGGGGRTDQAYYKQFRRRVAPKMAKLKEYSIHDRVRVMFGLSGQVSNDFRRQIQTIGIVQLDDNRRICKFVSHDGKLKLEGNRKNSARVERRSAKNRDPGANATRQYDDVESSISYYGSPKRARSEMSSVPSDDEAEYIGGVEGFVKPEPVDFDFEELLNRDMSHNLLIDYSQQYEEMMMEENNQPFAEDSPYESVDDDMDCIESMAVHPKQEAISSDFKELFHRDASQEDKEVSSNWPVYNKTSFGDDMEYIGAVKGQPKPEPIDFDFYQINNREHFQGNQEMMIEDNNSSISERNADVPFVEHQQISLSAESRDTSAESESIYLHDFLKQLAQFISFFECSELAEIKKNIKEVMADEEKIAGFQKVKILDIRTVLGAFFFGVSRKIKSTGSNNSTMKVKDFMFKFKFFLLGLDCSELLELQQKVHEKLDEQDVTKKILLYSDIQKALQSLIYTISQ</sequence>
<dbReference type="UCSC" id="T28A8.6">
    <property type="organism name" value="c. elegans"/>
</dbReference>
<dbReference type="eggNOG" id="ENOG502TJN5">
    <property type="taxonomic scope" value="Eukaryota"/>
</dbReference>
<dbReference type="CTD" id="176780"/>
<dbReference type="EMBL" id="BX284603">
    <property type="protein sequence ID" value="CAB07289.1"/>
    <property type="molecule type" value="Genomic_DNA"/>
</dbReference>
<dbReference type="AGR" id="WB:WBGene00012112"/>
<dbReference type="KEGG" id="cel:CELE_T28A8.6"/>
<feature type="domain" description="SPK" evidence="2">
    <location>
        <begin position="139"/>
        <end position="250"/>
    </location>
</feature>
<reference evidence="3 4" key="1">
    <citation type="journal article" date="1998" name="Science">
        <title>Genome sequence of the nematode C. elegans: a platform for investigating biology.</title>
        <authorList>
            <consortium name="The C. elegans sequencing consortium"/>
            <person name="Sulson J.E."/>
            <person name="Waterston R."/>
        </authorList>
    </citation>
    <scope>NUCLEOTIDE SEQUENCE [LARGE SCALE GENOMIC DNA]</scope>
    <source>
        <strain evidence="3 4">Bristol N2</strain>
    </source>
</reference>
<dbReference type="SMR" id="Q9XU04"/>
<feature type="region of interest" description="Disordered" evidence="1">
    <location>
        <begin position="252"/>
        <end position="281"/>
    </location>
</feature>